<evidence type="ECO:0000256" key="1">
    <source>
        <dbReference type="SAM" id="MobiDB-lite"/>
    </source>
</evidence>
<gene>
    <name evidence="3" type="ORF">BDA99DRAFT_522191</name>
</gene>
<protein>
    <recommendedName>
        <fullName evidence="2">DUF7905 domain-containing protein</fullName>
    </recommendedName>
</protein>
<feature type="compositionally biased region" description="Polar residues" evidence="1">
    <location>
        <begin position="361"/>
        <end position="372"/>
    </location>
</feature>
<feature type="compositionally biased region" description="Low complexity" evidence="1">
    <location>
        <begin position="109"/>
        <end position="121"/>
    </location>
</feature>
<organism evidence="3 4">
    <name type="scientific">Phascolomyces articulosus</name>
    <dbReference type="NCBI Taxonomy" id="60185"/>
    <lineage>
        <taxon>Eukaryota</taxon>
        <taxon>Fungi</taxon>
        <taxon>Fungi incertae sedis</taxon>
        <taxon>Mucoromycota</taxon>
        <taxon>Mucoromycotina</taxon>
        <taxon>Mucoromycetes</taxon>
        <taxon>Mucorales</taxon>
        <taxon>Lichtheimiaceae</taxon>
        <taxon>Phascolomyces</taxon>
    </lineage>
</organism>
<accession>A0AAD5JRB2</accession>
<dbReference type="Proteomes" id="UP001209540">
    <property type="component" value="Unassembled WGS sequence"/>
</dbReference>
<dbReference type="EMBL" id="JAIXMP010000031">
    <property type="protein sequence ID" value="KAI9250904.1"/>
    <property type="molecule type" value="Genomic_DNA"/>
</dbReference>
<dbReference type="AlphaFoldDB" id="A0AAD5JRB2"/>
<feature type="compositionally biased region" description="Low complexity" evidence="1">
    <location>
        <begin position="337"/>
        <end position="356"/>
    </location>
</feature>
<evidence type="ECO:0000313" key="3">
    <source>
        <dbReference type="EMBL" id="KAI9250904.1"/>
    </source>
</evidence>
<reference evidence="3" key="2">
    <citation type="submission" date="2023-02" db="EMBL/GenBank/DDBJ databases">
        <authorList>
            <consortium name="DOE Joint Genome Institute"/>
            <person name="Mondo S.J."/>
            <person name="Chang Y."/>
            <person name="Wang Y."/>
            <person name="Ahrendt S."/>
            <person name="Andreopoulos W."/>
            <person name="Barry K."/>
            <person name="Beard J."/>
            <person name="Benny G.L."/>
            <person name="Blankenship S."/>
            <person name="Bonito G."/>
            <person name="Cuomo C."/>
            <person name="Desiro A."/>
            <person name="Gervers K.A."/>
            <person name="Hundley H."/>
            <person name="Kuo A."/>
            <person name="LaButti K."/>
            <person name="Lang B.F."/>
            <person name="Lipzen A."/>
            <person name="O'Donnell K."/>
            <person name="Pangilinan J."/>
            <person name="Reynolds N."/>
            <person name="Sandor L."/>
            <person name="Smith M.W."/>
            <person name="Tsang A."/>
            <person name="Grigoriev I.V."/>
            <person name="Stajich J.E."/>
            <person name="Spatafora J.W."/>
        </authorList>
    </citation>
    <scope>NUCLEOTIDE SEQUENCE</scope>
    <source>
        <strain evidence="3">RSA 2281</strain>
    </source>
</reference>
<feature type="domain" description="DUF7905" evidence="2">
    <location>
        <begin position="467"/>
        <end position="755"/>
    </location>
</feature>
<feature type="region of interest" description="Disordered" evidence="1">
    <location>
        <begin position="94"/>
        <end position="128"/>
    </location>
</feature>
<feature type="region of interest" description="Disordered" evidence="1">
    <location>
        <begin position="304"/>
        <end position="372"/>
    </location>
</feature>
<keyword evidence="4" id="KW-1185">Reference proteome</keyword>
<proteinExistence type="predicted"/>
<comment type="caution">
    <text evidence="3">The sequence shown here is derived from an EMBL/GenBank/DDBJ whole genome shotgun (WGS) entry which is preliminary data.</text>
</comment>
<dbReference type="Pfam" id="PF25482">
    <property type="entry name" value="DUF7905"/>
    <property type="match status" value="1"/>
</dbReference>
<name>A0AAD5JRB2_9FUNG</name>
<reference evidence="3" key="1">
    <citation type="journal article" date="2022" name="IScience">
        <title>Evolution of zygomycete secretomes and the origins of terrestrial fungal ecologies.</title>
        <authorList>
            <person name="Chang Y."/>
            <person name="Wang Y."/>
            <person name="Mondo S."/>
            <person name="Ahrendt S."/>
            <person name="Andreopoulos W."/>
            <person name="Barry K."/>
            <person name="Beard J."/>
            <person name="Benny G.L."/>
            <person name="Blankenship S."/>
            <person name="Bonito G."/>
            <person name="Cuomo C."/>
            <person name="Desiro A."/>
            <person name="Gervers K.A."/>
            <person name="Hundley H."/>
            <person name="Kuo A."/>
            <person name="LaButti K."/>
            <person name="Lang B.F."/>
            <person name="Lipzen A."/>
            <person name="O'Donnell K."/>
            <person name="Pangilinan J."/>
            <person name="Reynolds N."/>
            <person name="Sandor L."/>
            <person name="Smith M.E."/>
            <person name="Tsang A."/>
            <person name="Grigoriev I.V."/>
            <person name="Stajich J.E."/>
            <person name="Spatafora J.W."/>
        </authorList>
    </citation>
    <scope>NUCLEOTIDE SEQUENCE</scope>
    <source>
        <strain evidence="3">RSA 2281</strain>
    </source>
</reference>
<evidence type="ECO:0000313" key="4">
    <source>
        <dbReference type="Proteomes" id="UP001209540"/>
    </source>
</evidence>
<dbReference type="InterPro" id="IPR057227">
    <property type="entry name" value="DUF7905"/>
</dbReference>
<evidence type="ECO:0000259" key="2">
    <source>
        <dbReference type="Pfam" id="PF25482"/>
    </source>
</evidence>
<feature type="compositionally biased region" description="Low complexity" evidence="1">
    <location>
        <begin position="389"/>
        <end position="416"/>
    </location>
</feature>
<sequence length="779" mass="89447">MSIPFTSRLYFTFLNLFRTLAEQTRTTITFDFNDQYFDITGRSAEGVEKAAQHIYNGLLQKLNRAIDEDMMLGTFATLASMEEAATRKLLDFASEEPESPETGFMNSSQNQQQQQQNQQKQVHAGRPLELEEFDDMKSTLNEIEFKIMKETEEKEDETHKAVFKFSKNIANPQEVLRGPPGPNLQATDNLKEVMRATETECYLEGREIHIEGSEKDQVEDALQRFLNIQTLYKRGRRPVTIVPCVHYPTDSPYYGLYFCNLNRYAQNKYVDLLYSDSLRPMHVLLPVFKNPETGQYQKPKDLLDAAPRSAPVPGPAQERIPAPPRPSWVQHPSAPMQSTLQHQQRQQPPRRQSMPSHGHVMQNTPTSMTSSEMPLWGENREFVNNYAASSYASSPSPTTPSPSYQTNFQQQYPQQPESHENEFPALPSAPPRKSYVPVRETPGQPMQRRVIRLTNQQHVPGSPDAPLSQLEMARQYNLNNIRTALTDGLESVRGFKGEIRLEAKLGKVLWTNLSSEIAKKIWEFQDIKDLVVKEHGVKPLFNNVTTAEERIMSTISEILPRPFKHTGFFEIHCQARNQPALEYKPVVMIMNQGIVELKKVITRQQKVTEIDWVSLDRKFDFQLSLSAQELCRVDVKPYSTFIKKVSVCPITNQMTFENVRDFLKVDHILHKQKTFYRIHFPFIVEITRVESVPIRNQPNSGYGVDKVLGVTGEGHVWYDLQVFYTNHDEPFRTNLSLSAGELASWTVDDILGPENDPQKLIEYIKCLLVLTEKCEPLFT</sequence>
<feature type="region of interest" description="Disordered" evidence="1">
    <location>
        <begin position="389"/>
        <end position="441"/>
    </location>
</feature>